<evidence type="ECO:0000256" key="2">
    <source>
        <dbReference type="ARBA" id="ARBA00005227"/>
    </source>
</evidence>
<dbReference type="InterPro" id="IPR004240">
    <property type="entry name" value="EMP70"/>
</dbReference>
<sequence>MREPQMCNVVCHTTLNAKGAKELKEKIDDDHRVNMILDNLPLVMPFRRPDMDAIVYQHGFPVGFKGQYEGRKEEKHFIHIHLTFTVKYHKDEETDSARIVGFEVKPFSVNHQYEGKRDRQILA</sequence>
<dbReference type="PANTHER" id="PTHR10766:SF154">
    <property type="entry name" value="TRANSMEMBRANE 9 SUPERFAMILY MEMBER 10"/>
    <property type="match status" value="1"/>
</dbReference>
<evidence type="ECO:0000256" key="6">
    <source>
        <dbReference type="ARBA" id="ARBA00023136"/>
    </source>
</evidence>
<dbReference type="GO" id="GO:0072657">
    <property type="term" value="P:protein localization to membrane"/>
    <property type="evidence" value="ECO:0007669"/>
    <property type="project" value="TreeGrafter"/>
</dbReference>
<evidence type="ECO:0000256" key="5">
    <source>
        <dbReference type="ARBA" id="ARBA00022989"/>
    </source>
</evidence>
<keyword evidence="6" id="KW-0472">Membrane</keyword>
<reference evidence="8" key="1">
    <citation type="submission" date="2012-12" db="EMBL/GenBank/DDBJ databases">
        <title>Identification and characterization of a phenylalanine ammonia-lyase gene family in Isatis indigotica Fort.</title>
        <authorList>
            <person name="Liu Q."/>
            <person name="Chen J."/>
            <person name="Zhou X."/>
            <person name="Di P."/>
            <person name="Xiao Y."/>
            <person name="Xuan H."/>
            <person name="Zhang L."/>
            <person name="Chen W."/>
        </authorList>
    </citation>
    <scope>NUCLEOTIDE SEQUENCE</scope>
    <source>
        <tissue evidence="8">Salivary gland</tissue>
    </source>
</reference>
<keyword evidence="4" id="KW-0732">Signal</keyword>
<keyword evidence="3" id="KW-0812">Transmembrane</keyword>
<dbReference type="AlphaFoldDB" id="A0A0K8R5W2"/>
<comment type="subcellular location">
    <subcellularLocation>
        <location evidence="1">Membrane</location>
        <topology evidence="1">Multi-pass membrane protein</topology>
    </subcellularLocation>
</comment>
<dbReference type="Pfam" id="PF02990">
    <property type="entry name" value="EMP70"/>
    <property type="match status" value="1"/>
</dbReference>
<comment type="similarity">
    <text evidence="2 7">Belongs to the nonaspanin (TM9SF) (TC 9.A.2) family.</text>
</comment>
<protein>
    <recommendedName>
        <fullName evidence="7">Transmembrane 9 superfamily member</fullName>
    </recommendedName>
</protein>
<dbReference type="PANTHER" id="PTHR10766">
    <property type="entry name" value="TRANSMEMBRANE 9 SUPERFAMILY PROTEIN"/>
    <property type="match status" value="1"/>
</dbReference>
<accession>A0A0K8R5W2</accession>
<dbReference type="GO" id="GO:0016020">
    <property type="term" value="C:membrane"/>
    <property type="evidence" value="ECO:0007669"/>
    <property type="project" value="UniProtKB-SubCell"/>
</dbReference>
<dbReference type="EMBL" id="GADI01007944">
    <property type="protein sequence ID" value="JAA65864.1"/>
    <property type="molecule type" value="mRNA"/>
</dbReference>
<evidence type="ECO:0000256" key="1">
    <source>
        <dbReference type="ARBA" id="ARBA00004141"/>
    </source>
</evidence>
<evidence type="ECO:0000256" key="7">
    <source>
        <dbReference type="RuleBase" id="RU363079"/>
    </source>
</evidence>
<name>A0A0K8R5W2_IXORI</name>
<evidence type="ECO:0000256" key="3">
    <source>
        <dbReference type="ARBA" id="ARBA00022692"/>
    </source>
</evidence>
<keyword evidence="5" id="KW-1133">Transmembrane helix</keyword>
<proteinExistence type="evidence at transcript level"/>
<evidence type="ECO:0000256" key="4">
    <source>
        <dbReference type="ARBA" id="ARBA00022729"/>
    </source>
</evidence>
<organism evidence="8">
    <name type="scientific">Ixodes ricinus</name>
    <name type="common">Common tick</name>
    <name type="synonym">Acarus ricinus</name>
    <dbReference type="NCBI Taxonomy" id="34613"/>
    <lineage>
        <taxon>Eukaryota</taxon>
        <taxon>Metazoa</taxon>
        <taxon>Ecdysozoa</taxon>
        <taxon>Arthropoda</taxon>
        <taxon>Chelicerata</taxon>
        <taxon>Arachnida</taxon>
        <taxon>Acari</taxon>
        <taxon>Parasitiformes</taxon>
        <taxon>Ixodida</taxon>
        <taxon>Ixodoidea</taxon>
        <taxon>Ixodidae</taxon>
        <taxon>Ixodinae</taxon>
        <taxon>Ixodes</taxon>
    </lineage>
</organism>
<evidence type="ECO:0000313" key="8">
    <source>
        <dbReference type="EMBL" id="JAA65864.1"/>
    </source>
</evidence>